<reference evidence="2 3" key="1">
    <citation type="submission" date="2017-12" db="EMBL/GenBank/DDBJ databases">
        <title>Genome sequence of the mycotoxigenic crop pathogen Fusarium proliferatum, strain ITEM 2341 from Date Palm.</title>
        <authorList>
            <person name="Almiman B.F."/>
            <person name="Shittu T.A."/>
            <person name="Muthumeenakshi S."/>
            <person name="Baroncelli R."/>
            <person name="Sreenivasaprasada S."/>
        </authorList>
    </citation>
    <scope>NUCLEOTIDE SEQUENCE [LARGE SCALE GENOMIC DNA]</scope>
    <source>
        <strain evidence="2 3">ITEM 2341</strain>
    </source>
</reference>
<dbReference type="Pfam" id="PF13521">
    <property type="entry name" value="AAA_28"/>
    <property type="match status" value="1"/>
</dbReference>
<proteinExistence type="predicted"/>
<protein>
    <recommendedName>
        <fullName evidence="1">NadR/Ttd14 AAA domain-containing protein</fullName>
    </recommendedName>
</protein>
<evidence type="ECO:0000313" key="2">
    <source>
        <dbReference type="EMBL" id="RBA14884.1"/>
    </source>
</evidence>
<comment type="caution">
    <text evidence="2">The sequence shown here is derived from an EMBL/GenBank/DDBJ whole genome shotgun (WGS) entry which is preliminary data.</text>
</comment>
<dbReference type="InterPro" id="IPR027417">
    <property type="entry name" value="P-loop_NTPase"/>
</dbReference>
<dbReference type="EMBL" id="PKMI01000025">
    <property type="protein sequence ID" value="RBA14884.1"/>
    <property type="molecule type" value="Genomic_DNA"/>
</dbReference>
<dbReference type="InterPro" id="IPR038727">
    <property type="entry name" value="NadR/Ttd14_AAA_dom"/>
</dbReference>
<dbReference type="AlphaFoldDB" id="A0A365N264"/>
<dbReference type="SUPFAM" id="SSF52540">
    <property type="entry name" value="P-loop containing nucleoside triphosphate hydrolases"/>
    <property type="match status" value="1"/>
</dbReference>
<evidence type="ECO:0000259" key="1">
    <source>
        <dbReference type="Pfam" id="PF13521"/>
    </source>
</evidence>
<evidence type="ECO:0000313" key="3">
    <source>
        <dbReference type="Proteomes" id="UP000251714"/>
    </source>
</evidence>
<dbReference type="Gene3D" id="3.40.50.300">
    <property type="entry name" value="P-loop containing nucleotide triphosphate hydrolases"/>
    <property type="match status" value="1"/>
</dbReference>
<dbReference type="Proteomes" id="UP000251714">
    <property type="component" value="Unassembled WGS sequence"/>
</dbReference>
<accession>A0A365N264</accession>
<dbReference type="InterPro" id="IPR023213">
    <property type="entry name" value="CAT-like_dom_sf"/>
</dbReference>
<gene>
    <name evidence="2" type="ORF">FPRO05_13100</name>
</gene>
<sequence length="287" mass="32475">MPSNAYIPNIYIIGPQSTGKTTLVNKLKADLEHWLADTSIDKPHIVSEVARTVLAKHKYSAEDIQASTTRCFELQQLILEAQAAAEKEALKTSSWFISDRSGFDPLVYAKRYAAPGAVEQLQGLDGWKQVKARMERSLIVVCEAGTPWLMDDGVRLMPGSYDEWMQTFYNFYRYIGTEIAILQFNALTAFIDIHWLLNLDYMAFGWHTMKSYDNHDFGFGFGKPGAFRWPHPNFEGFFFVLPSRAGVWNASGDQDIAVCCGLGEPCYAQLEKDQEFARYAEHRGLGV</sequence>
<feature type="domain" description="NadR/Ttd14 AAA" evidence="1">
    <location>
        <begin position="10"/>
        <end position="168"/>
    </location>
</feature>
<organism evidence="2 3">
    <name type="scientific">Gibberella intermedia</name>
    <name type="common">Bulb rot disease fungus</name>
    <name type="synonym">Fusarium proliferatum</name>
    <dbReference type="NCBI Taxonomy" id="948311"/>
    <lineage>
        <taxon>Eukaryota</taxon>
        <taxon>Fungi</taxon>
        <taxon>Dikarya</taxon>
        <taxon>Ascomycota</taxon>
        <taxon>Pezizomycotina</taxon>
        <taxon>Sordariomycetes</taxon>
        <taxon>Hypocreomycetidae</taxon>
        <taxon>Hypocreales</taxon>
        <taxon>Nectriaceae</taxon>
        <taxon>Fusarium</taxon>
        <taxon>Fusarium fujikuroi species complex</taxon>
    </lineage>
</organism>
<dbReference type="Gene3D" id="3.30.559.10">
    <property type="entry name" value="Chloramphenicol acetyltransferase-like domain"/>
    <property type="match status" value="2"/>
</dbReference>
<name>A0A365N264_GIBIN</name>